<comment type="caution">
    <text evidence="1">The sequence shown here is derived from an EMBL/GenBank/DDBJ whole genome shotgun (WGS) entry which is preliminary data.</text>
</comment>
<protein>
    <submittedName>
        <fullName evidence="1">DUF2239 family protein</fullName>
    </submittedName>
</protein>
<dbReference type="RefSeq" id="WP_323575617.1">
    <property type="nucleotide sequence ID" value="NZ_JAYGJQ010000001.1"/>
</dbReference>
<dbReference type="Pfam" id="PF09998">
    <property type="entry name" value="DUF2239"/>
    <property type="match status" value="1"/>
</dbReference>
<dbReference type="Proteomes" id="UP001302274">
    <property type="component" value="Unassembled WGS sequence"/>
</dbReference>
<evidence type="ECO:0000313" key="1">
    <source>
        <dbReference type="EMBL" id="MEA9355974.1"/>
    </source>
</evidence>
<dbReference type="InterPro" id="IPR018715">
    <property type="entry name" value="DUF2239"/>
</dbReference>
<accession>A0ABU5VSE7</accession>
<keyword evidence="2" id="KW-1185">Reference proteome</keyword>
<organism evidence="1 2">
    <name type="scientific">Bacteriovorax antarcticus</name>
    <dbReference type="NCBI Taxonomy" id="3088717"/>
    <lineage>
        <taxon>Bacteria</taxon>
        <taxon>Pseudomonadati</taxon>
        <taxon>Bdellovibrionota</taxon>
        <taxon>Bacteriovoracia</taxon>
        <taxon>Bacteriovoracales</taxon>
        <taxon>Bacteriovoracaceae</taxon>
        <taxon>Bacteriovorax</taxon>
    </lineage>
</organism>
<name>A0ABU5VSE7_9BACT</name>
<dbReference type="EMBL" id="JAYGJQ010000001">
    <property type="protein sequence ID" value="MEA9355974.1"/>
    <property type="molecule type" value="Genomic_DNA"/>
</dbReference>
<sequence>MNNDKTTFTAFEGHSLIAYGDLAEVVLKIKSSIGKASISTILIFSDITGKTIDFNFHGSKQEILKRLEVYTSVQDAGLSSGPGRPKLGVVSREVSLLPRHWEWLATQRGGASATIRMLVEDAMKKASSGQSAKQVQDRVYQIMSVLAGDLSDYEEALRAMYKKDKKSFLGFIGNWPNDVQNYLLKSSKEIFEV</sequence>
<gene>
    <name evidence="1" type="ORF">SHI21_07175</name>
</gene>
<proteinExistence type="predicted"/>
<evidence type="ECO:0000313" key="2">
    <source>
        <dbReference type="Proteomes" id="UP001302274"/>
    </source>
</evidence>
<reference evidence="1 2" key="1">
    <citation type="submission" date="2023-11" db="EMBL/GenBank/DDBJ databases">
        <title>A Novel Polar Bacteriovorax (B. antarcticus) Isolated from the Biocrust in Antarctica.</title>
        <authorList>
            <person name="Mun W."/>
            <person name="Choi S.Y."/>
            <person name="Mitchell R.J."/>
        </authorList>
    </citation>
    <scope>NUCLEOTIDE SEQUENCE [LARGE SCALE GENOMIC DNA]</scope>
    <source>
        <strain evidence="1 2">PP10</strain>
    </source>
</reference>